<feature type="domain" description="XPG N-terminal" evidence="12">
    <location>
        <begin position="1"/>
        <end position="107"/>
    </location>
</feature>
<evidence type="ECO:0000256" key="5">
    <source>
        <dbReference type="ARBA" id="ARBA00022763"/>
    </source>
</evidence>
<dbReference type="CDD" id="cd09857">
    <property type="entry name" value="PIN_EXO1"/>
    <property type="match status" value="1"/>
</dbReference>
<dbReference type="FunFam" id="3.40.50.1010:FF:000002">
    <property type="entry name" value="Exonuclease 1, putative"/>
    <property type="match status" value="1"/>
</dbReference>
<dbReference type="InterPro" id="IPR006086">
    <property type="entry name" value="XPG-I_dom"/>
</dbReference>
<sequence length="557" mass="61597">MGIQGLLPIIKPVCFRRHISDFAQKRVGVDGYSWLHKSLAGCCIALDRSNGTTAPRVERTERFVENFLGRVRMLQHYGVSPLIVFDGGRIPAKSETEKRRATLRAKNLELATQALARGEIELAQSFLQRSIDVTPEMAYEVIKALRKENFDFLVAPYEADAQLAMLSRENLIDLVITEDSDLIVYGARSILFKLDRYGYGDHVEQRSLGAVTNPSLLTFNPDMLLYMCVLAGCDFFAGIPRTGIRRAHALVQKYRKLDNILLAVRSKRLSEDYEAFERGFRKAITAFRYHRVFDPRTRQVVHLNSLPSAMQSDELDGILGPAIEAGIATRIAAADLCPIQKMPFDKGVPVEDVQNSIIEHLPTSRRALSRAGGRVFWEQVQVELMQASARNRPHQSPTQVPLPKKRAAIGVGSRPVSIAVSAEERTTSIPELDVQPGPSTAFHELSVGEVVTFTQSQVSERSVHRGQGPALSEDQPLCSLCSSLNSQPATATHILKEPGTSPSNESRIRFPQETSGSSPLVECTPEASCASAYSPSVASTTSPWRTNSPVVWHETHD</sequence>
<dbReference type="Proteomes" id="UP000007014">
    <property type="component" value="Chromosome 5"/>
</dbReference>
<keyword evidence="6" id="KW-0378">Hydrolase</keyword>
<dbReference type="InterPro" id="IPR006084">
    <property type="entry name" value="XPG/Rad2"/>
</dbReference>
<dbReference type="Gramene" id="CME067CT">
    <property type="protein sequence ID" value="CME067CT"/>
    <property type="gene ID" value="CME067C"/>
</dbReference>
<dbReference type="eggNOG" id="KOG2518">
    <property type="taxonomic scope" value="Eukaryota"/>
</dbReference>
<accession>M1V4E5</accession>
<dbReference type="GO" id="GO:0004527">
    <property type="term" value="F:exonuclease activity"/>
    <property type="evidence" value="ECO:0007669"/>
    <property type="project" value="UniProtKB-KW"/>
</dbReference>
<dbReference type="Gene3D" id="1.10.150.20">
    <property type="entry name" value="5' to 3' exonuclease, C-terminal subdomain"/>
    <property type="match status" value="1"/>
</dbReference>
<dbReference type="PANTHER" id="PTHR11081:SF9">
    <property type="entry name" value="FLAP ENDONUCLEASE 1"/>
    <property type="match status" value="1"/>
</dbReference>
<dbReference type="Pfam" id="PF00752">
    <property type="entry name" value="XPG_N"/>
    <property type="match status" value="1"/>
</dbReference>
<dbReference type="RefSeq" id="XP_005535581.1">
    <property type="nucleotide sequence ID" value="XM_005535524.1"/>
</dbReference>
<evidence type="ECO:0000259" key="11">
    <source>
        <dbReference type="SMART" id="SM00484"/>
    </source>
</evidence>
<keyword evidence="4" id="KW-0255">Endonuclease</keyword>
<dbReference type="Gene3D" id="3.40.50.1010">
    <property type="entry name" value="5'-nuclease"/>
    <property type="match status" value="1"/>
</dbReference>
<dbReference type="InterPro" id="IPR029060">
    <property type="entry name" value="PIN-like_dom_sf"/>
</dbReference>
<dbReference type="GO" id="GO:0006281">
    <property type="term" value="P:DNA repair"/>
    <property type="evidence" value="ECO:0007669"/>
    <property type="project" value="UniProtKB-KW"/>
</dbReference>
<feature type="domain" description="XPG-I" evidence="11">
    <location>
        <begin position="146"/>
        <end position="219"/>
    </location>
</feature>
<keyword evidence="13" id="KW-0269">Exonuclease</keyword>
<dbReference type="SMART" id="SM00485">
    <property type="entry name" value="XPGN"/>
    <property type="match status" value="1"/>
</dbReference>
<dbReference type="OMA" id="FPSSECH"/>
<feature type="region of interest" description="Disordered" evidence="10">
    <location>
        <begin position="534"/>
        <end position="557"/>
    </location>
</feature>
<protein>
    <submittedName>
        <fullName evidence="13">Exonuclease I</fullName>
    </submittedName>
</protein>
<proteinExistence type="predicted"/>
<evidence type="ECO:0000256" key="6">
    <source>
        <dbReference type="ARBA" id="ARBA00022801"/>
    </source>
</evidence>
<dbReference type="AlphaFoldDB" id="M1V4E5"/>
<keyword evidence="7" id="KW-0460">Magnesium</keyword>
<evidence type="ECO:0000256" key="8">
    <source>
        <dbReference type="ARBA" id="ARBA00023204"/>
    </source>
</evidence>
<keyword evidence="2" id="KW-0540">Nuclease</keyword>
<evidence type="ECO:0000256" key="3">
    <source>
        <dbReference type="ARBA" id="ARBA00022723"/>
    </source>
</evidence>
<keyword evidence="8" id="KW-0234">DNA repair</keyword>
<dbReference type="SMART" id="SM00484">
    <property type="entry name" value="XPGI"/>
    <property type="match status" value="1"/>
</dbReference>
<gene>
    <name evidence="13" type="ORF">CYME_CME067C</name>
</gene>
<dbReference type="GO" id="GO:0046872">
    <property type="term" value="F:metal ion binding"/>
    <property type="evidence" value="ECO:0007669"/>
    <property type="project" value="UniProtKB-KW"/>
</dbReference>
<reference evidence="13 14" key="1">
    <citation type="journal article" date="2004" name="Nature">
        <title>Genome sequence of the ultrasmall unicellular red alga Cyanidioschyzon merolae 10D.</title>
        <authorList>
            <person name="Matsuzaki M."/>
            <person name="Misumi O."/>
            <person name="Shin-i T."/>
            <person name="Maruyama S."/>
            <person name="Takahara M."/>
            <person name="Miyagishima S."/>
            <person name="Mori T."/>
            <person name="Nishida K."/>
            <person name="Yagisawa F."/>
            <person name="Nishida K."/>
            <person name="Yoshida Y."/>
            <person name="Nishimura Y."/>
            <person name="Nakao S."/>
            <person name="Kobayashi T."/>
            <person name="Momoyama Y."/>
            <person name="Higashiyama T."/>
            <person name="Minoda A."/>
            <person name="Sano M."/>
            <person name="Nomoto H."/>
            <person name="Oishi K."/>
            <person name="Hayashi H."/>
            <person name="Ohta F."/>
            <person name="Nishizaka S."/>
            <person name="Haga S."/>
            <person name="Miura S."/>
            <person name="Morishita T."/>
            <person name="Kabeya Y."/>
            <person name="Terasawa K."/>
            <person name="Suzuki Y."/>
            <person name="Ishii Y."/>
            <person name="Asakawa S."/>
            <person name="Takano H."/>
            <person name="Ohta N."/>
            <person name="Kuroiwa H."/>
            <person name="Tanaka K."/>
            <person name="Shimizu N."/>
            <person name="Sugano S."/>
            <person name="Sato N."/>
            <person name="Nozaki H."/>
            <person name="Ogasawara N."/>
            <person name="Kohara Y."/>
            <person name="Kuroiwa T."/>
        </authorList>
    </citation>
    <scope>NUCLEOTIDE SEQUENCE [LARGE SCALE GENOMIC DNA]</scope>
    <source>
        <strain evidence="13 14">10D</strain>
    </source>
</reference>
<dbReference type="Pfam" id="PF00867">
    <property type="entry name" value="XPG_I"/>
    <property type="match status" value="1"/>
</dbReference>
<evidence type="ECO:0000313" key="13">
    <source>
        <dbReference type="EMBL" id="BAM79295.1"/>
    </source>
</evidence>
<dbReference type="InterPro" id="IPR044752">
    <property type="entry name" value="PIN-like_EXO1"/>
</dbReference>
<dbReference type="GO" id="GO:0017108">
    <property type="term" value="F:5'-flap endonuclease activity"/>
    <property type="evidence" value="ECO:0007669"/>
    <property type="project" value="TreeGrafter"/>
</dbReference>
<dbReference type="InterPro" id="IPR006085">
    <property type="entry name" value="XPG_DNA_repair_N"/>
</dbReference>
<evidence type="ECO:0000256" key="4">
    <source>
        <dbReference type="ARBA" id="ARBA00022759"/>
    </source>
</evidence>
<dbReference type="SUPFAM" id="SSF47807">
    <property type="entry name" value="5' to 3' exonuclease, C-terminal subdomain"/>
    <property type="match status" value="1"/>
</dbReference>
<dbReference type="SUPFAM" id="SSF88723">
    <property type="entry name" value="PIN domain-like"/>
    <property type="match status" value="1"/>
</dbReference>
<dbReference type="HOGENOM" id="CLU_008978_5_3_1"/>
<feature type="region of interest" description="Disordered" evidence="10">
    <location>
        <begin position="494"/>
        <end position="522"/>
    </location>
</feature>
<dbReference type="GO" id="GO:0005634">
    <property type="term" value="C:nucleus"/>
    <property type="evidence" value="ECO:0007669"/>
    <property type="project" value="UniProtKB-SubCell"/>
</dbReference>
<reference evidence="13 14" key="2">
    <citation type="journal article" date="2007" name="BMC Biol.">
        <title>A 100%-complete sequence reveals unusually simple genomic features in the hot-spring red alga Cyanidioschyzon merolae.</title>
        <authorList>
            <person name="Nozaki H."/>
            <person name="Takano H."/>
            <person name="Misumi O."/>
            <person name="Terasawa K."/>
            <person name="Matsuzaki M."/>
            <person name="Maruyama S."/>
            <person name="Nishida K."/>
            <person name="Yagisawa F."/>
            <person name="Yoshida Y."/>
            <person name="Fujiwara T."/>
            <person name="Takio S."/>
            <person name="Tamura K."/>
            <person name="Chung S.J."/>
            <person name="Nakamura S."/>
            <person name="Kuroiwa H."/>
            <person name="Tanaka K."/>
            <person name="Sato N."/>
            <person name="Kuroiwa T."/>
        </authorList>
    </citation>
    <scope>NUCLEOTIDE SEQUENCE [LARGE SCALE GENOMIC DNA]</scope>
    <source>
        <strain evidence="13 14">10D</strain>
    </source>
</reference>
<keyword evidence="5" id="KW-0227">DNA damage</keyword>
<keyword evidence="14" id="KW-1185">Reference proteome</keyword>
<keyword evidence="3" id="KW-0479">Metal-binding</keyword>
<dbReference type="STRING" id="280699.M1V4E5"/>
<dbReference type="EMBL" id="AP006487">
    <property type="protein sequence ID" value="BAM79295.1"/>
    <property type="molecule type" value="Genomic_DNA"/>
</dbReference>
<evidence type="ECO:0000256" key="10">
    <source>
        <dbReference type="SAM" id="MobiDB-lite"/>
    </source>
</evidence>
<evidence type="ECO:0000256" key="1">
    <source>
        <dbReference type="ARBA" id="ARBA00004123"/>
    </source>
</evidence>
<organism evidence="13 14">
    <name type="scientific">Cyanidioschyzon merolae (strain NIES-3377 / 10D)</name>
    <name type="common">Unicellular red alga</name>
    <dbReference type="NCBI Taxonomy" id="280699"/>
    <lineage>
        <taxon>Eukaryota</taxon>
        <taxon>Rhodophyta</taxon>
        <taxon>Bangiophyceae</taxon>
        <taxon>Cyanidiales</taxon>
        <taxon>Cyanidiaceae</taxon>
        <taxon>Cyanidioschyzon</taxon>
    </lineage>
</organism>
<evidence type="ECO:0000259" key="12">
    <source>
        <dbReference type="SMART" id="SM00485"/>
    </source>
</evidence>
<dbReference type="PRINTS" id="PR00853">
    <property type="entry name" value="XPGRADSUPER"/>
</dbReference>
<dbReference type="PANTHER" id="PTHR11081">
    <property type="entry name" value="FLAP ENDONUCLEASE FAMILY MEMBER"/>
    <property type="match status" value="1"/>
</dbReference>
<evidence type="ECO:0000313" key="14">
    <source>
        <dbReference type="Proteomes" id="UP000007014"/>
    </source>
</evidence>
<name>M1V4E5_CYAM1</name>
<comment type="subcellular location">
    <subcellularLocation>
        <location evidence="1">Nucleus</location>
    </subcellularLocation>
</comment>
<evidence type="ECO:0000256" key="2">
    <source>
        <dbReference type="ARBA" id="ARBA00022722"/>
    </source>
</evidence>
<dbReference type="KEGG" id="cme:CYME_CME067C"/>
<evidence type="ECO:0000256" key="7">
    <source>
        <dbReference type="ARBA" id="ARBA00022842"/>
    </source>
</evidence>
<evidence type="ECO:0000256" key="9">
    <source>
        <dbReference type="ARBA" id="ARBA00023242"/>
    </source>
</evidence>
<feature type="compositionally biased region" description="Polar residues" evidence="10">
    <location>
        <begin position="534"/>
        <end position="549"/>
    </location>
</feature>
<dbReference type="OrthoDB" id="26491at2759"/>
<dbReference type="GeneID" id="16992759"/>
<dbReference type="InterPro" id="IPR036279">
    <property type="entry name" value="5-3_exonuclease_C_sf"/>
</dbReference>
<keyword evidence="9" id="KW-0539">Nucleus</keyword>